<dbReference type="AlphaFoldDB" id="A0A0K8RCQ9"/>
<keyword evidence="1" id="KW-0812">Transmembrane</keyword>
<proteinExistence type="evidence at transcript level"/>
<keyword evidence="1" id="KW-1133">Transmembrane helix</keyword>
<reference evidence="2" key="1">
    <citation type="submission" date="2012-12" db="EMBL/GenBank/DDBJ databases">
        <title>Identification and characterization of a phenylalanine ammonia-lyase gene family in Isatis indigotica Fort.</title>
        <authorList>
            <person name="Liu Q."/>
            <person name="Chen J."/>
            <person name="Zhou X."/>
            <person name="Di P."/>
            <person name="Xiao Y."/>
            <person name="Xuan H."/>
            <person name="Zhang L."/>
            <person name="Chen W."/>
        </authorList>
    </citation>
    <scope>NUCLEOTIDE SEQUENCE</scope>
    <source>
        <tissue evidence="2">Salivary gland</tissue>
    </source>
</reference>
<protein>
    <submittedName>
        <fullName evidence="2">Uncharacterized protein</fullName>
    </submittedName>
</protein>
<feature type="transmembrane region" description="Helical" evidence="1">
    <location>
        <begin position="74"/>
        <end position="99"/>
    </location>
</feature>
<keyword evidence="1" id="KW-0472">Membrane</keyword>
<name>A0A0K8RCQ9_IXORI</name>
<evidence type="ECO:0000256" key="1">
    <source>
        <dbReference type="SAM" id="Phobius"/>
    </source>
</evidence>
<dbReference type="EMBL" id="GADI01005539">
    <property type="protein sequence ID" value="JAA68269.1"/>
    <property type="molecule type" value="mRNA"/>
</dbReference>
<evidence type="ECO:0000313" key="2">
    <source>
        <dbReference type="EMBL" id="JAA68269.1"/>
    </source>
</evidence>
<accession>A0A0K8RCQ9</accession>
<organism evidence="2">
    <name type="scientific">Ixodes ricinus</name>
    <name type="common">Common tick</name>
    <name type="synonym">Acarus ricinus</name>
    <dbReference type="NCBI Taxonomy" id="34613"/>
    <lineage>
        <taxon>Eukaryota</taxon>
        <taxon>Metazoa</taxon>
        <taxon>Ecdysozoa</taxon>
        <taxon>Arthropoda</taxon>
        <taxon>Chelicerata</taxon>
        <taxon>Arachnida</taxon>
        <taxon>Acari</taxon>
        <taxon>Parasitiformes</taxon>
        <taxon>Ixodida</taxon>
        <taxon>Ixodoidea</taxon>
        <taxon>Ixodidae</taxon>
        <taxon>Ixodinae</taxon>
        <taxon>Ixodes</taxon>
    </lineage>
</organism>
<sequence>MGTLSRDPDLPGIPTLRSFPVLRTAQELWTLTLDTLVVFPSSKSPLSETRTLTLTTAPKCLASKKSSQWLKVKALTWVIPVVYTHFWLAAVTSLLAPYFPPLASSRGVPAWKYGFGFSAFKLSMLPGHST</sequence>